<dbReference type="KEGG" id="pbap:Pla133_31080"/>
<keyword evidence="3" id="KW-1185">Reference proteome</keyword>
<reference evidence="2 3" key="1">
    <citation type="submission" date="2019-02" db="EMBL/GenBank/DDBJ databases">
        <title>Deep-cultivation of Planctomycetes and their phenomic and genomic characterization uncovers novel biology.</title>
        <authorList>
            <person name="Wiegand S."/>
            <person name="Jogler M."/>
            <person name="Boedeker C."/>
            <person name="Pinto D."/>
            <person name="Vollmers J."/>
            <person name="Rivas-Marin E."/>
            <person name="Kohn T."/>
            <person name="Peeters S.H."/>
            <person name="Heuer A."/>
            <person name="Rast P."/>
            <person name="Oberbeckmann S."/>
            <person name="Bunk B."/>
            <person name="Jeske O."/>
            <person name="Meyerdierks A."/>
            <person name="Storesund J.E."/>
            <person name="Kallscheuer N."/>
            <person name="Luecker S."/>
            <person name="Lage O.M."/>
            <person name="Pohl T."/>
            <person name="Merkel B.J."/>
            <person name="Hornburger P."/>
            <person name="Mueller R.-W."/>
            <person name="Bruemmer F."/>
            <person name="Labrenz M."/>
            <person name="Spormann A.M."/>
            <person name="Op den Camp H."/>
            <person name="Overmann J."/>
            <person name="Amann R."/>
            <person name="Jetten M.S.M."/>
            <person name="Mascher T."/>
            <person name="Medema M.H."/>
            <person name="Devos D.P."/>
            <person name="Kaster A.-K."/>
            <person name="Ovreas L."/>
            <person name="Rohde M."/>
            <person name="Galperin M.Y."/>
            <person name="Jogler C."/>
        </authorList>
    </citation>
    <scope>NUCLEOTIDE SEQUENCE [LARGE SCALE GENOMIC DNA]</scope>
    <source>
        <strain evidence="2 3">Pla133</strain>
    </source>
</reference>
<evidence type="ECO:0000256" key="1">
    <source>
        <dbReference type="SAM" id="MobiDB-lite"/>
    </source>
</evidence>
<protein>
    <submittedName>
        <fullName evidence="2">Uncharacterized protein</fullName>
    </submittedName>
</protein>
<sequence length="125" mass="13260">MGVLLLGALMLRTFYVPLHLALEEHCGPTDHLVSHDADCAAHVGHGPTHTDDDHQEHCSEVHDADLIVQRPTSPDACVDLLAILPATLVAPPVACAGWRMAVDLRGPPAAPPRLQPETRGPPIAA</sequence>
<dbReference type="AlphaFoldDB" id="A0A518BM36"/>
<dbReference type="Proteomes" id="UP000316921">
    <property type="component" value="Chromosome"/>
</dbReference>
<gene>
    <name evidence="2" type="ORF">Pla133_31080</name>
</gene>
<proteinExistence type="predicted"/>
<accession>A0A518BM36</accession>
<dbReference type="EMBL" id="CP036287">
    <property type="protein sequence ID" value="QDU68017.1"/>
    <property type="molecule type" value="Genomic_DNA"/>
</dbReference>
<evidence type="ECO:0000313" key="2">
    <source>
        <dbReference type="EMBL" id="QDU68017.1"/>
    </source>
</evidence>
<evidence type="ECO:0000313" key="3">
    <source>
        <dbReference type="Proteomes" id="UP000316921"/>
    </source>
</evidence>
<name>A0A518BM36_9BACT</name>
<organism evidence="2 3">
    <name type="scientific">Engelhardtia mirabilis</name>
    <dbReference type="NCBI Taxonomy" id="2528011"/>
    <lineage>
        <taxon>Bacteria</taxon>
        <taxon>Pseudomonadati</taxon>
        <taxon>Planctomycetota</taxon>
        <taxon>Planctomycetia</taxon>
        <taxon>Planctomycetia incertae sedis</taxon>
        <taxon>Engelhardtia</taxon>
    </lineage>
</organism>
<feature type="region of interest" description="Disordered" evidence="1">
    <location>
        <begin position="106"/>
        <end position="125"/>
    </location>
</feature>